<name>A0ACC2NA46_9HYME</name>
<evidence type="ECO:0000313" key="1">
    <source>
        <dbReference type="EMBL" id="KAJ8668015.1"/>
    </source>
</evidence>
<protein>
    <submittedName>
        <fullName evidence="1">Uncharacterized protein</fullName>
    </submittedName>
</protein>
<comment type="caution">
    <text evidence="1">The sequence shown here is derived from an EMBL/GenBank/DDBJ whole genome shotgun (WGS) entry which is preliminary data.</text>
</comment>
<organism evidence="1 2">
    <name type="scientific">Eretmocerus hayati</name>
    <dbReference type="NCBI Taxonomy" id="131215"/>
    <lineage>
        <taxon>Eukaryota</taxon>
        <taxon>Metazoa</taxon>
        <taxon>Ecdysozoa</taxon>
        <taxon>Arthropoda</taxon>
        <taxon>Hexapoda</taxon>
        <taxon>Insecta</taxon>
        <taxon>Pterygota</taxon>
        <taxon>Neoptera</taxon>
        <taxon>Endopterygota</taxon>
        <taxon>Hymenoptera</taxon>
        <taxon>Apocrita</taxon>
        <taxon>Proctotrupomorpha</taxon>
        <taxon>Chalcidoidea</taxon>
        <taxon>Aphelinidae</taxon>
        <taxon>Aphelininae</taxon>
        <taxon>Eretmocerus</taxon>
    </lineage>
</organism>
<reference evidence="1" key="1">
    <citation type="submission" date="2023-04" db="EMBL/GenBank/DDBJ databases">
        <title>A chromosome-level genome assembly of the parasitoid wasp Eretmocerus hayati.</title>
        <authorList>
            <person name="Zhong Y."/>
            <person name="Liu S."/>
            <person name="Liu Y."/>
        </authorList>
    </citation>
    <scope>NUCLEOTIDE SEQUENCE</scope>
    <source>
        <strain evidence="1">ZJU_SS_LIU_2023</strain>
    </source>
</reference>
<sequence length="508" mass="58127">MYLVFVLITVIFLLIYFSLTQGYDYWTRQNVPSLSGALPGIGHALPLLLVCENIGMWAERLHRLAGNRSMYGCFFLRKPCLLVREPRLVKQVLQENFSSFHNNITSVNEKLDKVMIKNPFFAKDDEWRQGRQLLSTNFSSKTLRCVFESSLLSCCDQLVSYVKSKVIKYKTMELEMRDLATRLTGEFVANAAFGIQGHSFEENPGEMSFINVSRKLFETTTLNGLERIVRFGLPGLAQLLGLQLIPKETDLYFRNIVRSVLNSRLEQGDKARRADFLQFIIDRMDEIDEDTAVAQVTSLFFDGYETSGSVISSVLYRLADNPEVQDRARKEVMSVLEKYDNKLTYDAIKNMDYLEKVMLESLRLNPGLTEFTKICTQEVKLNGSDGLTCKLRPGDIVVVSAVGMHLDEEFWDRPDIFQPDRFDETDVTNDERHKFAFLPFGEGPRKCVGIRLATMMVKSVMAVLLRSFKMVTSPRTRLPLKMNPNSFSWVADGGLWVRFELLQNGNSE</sequence>
<keyword evidence="2" id="KW-1185">Reference proteome</keyword>
<dbReference type="EMBL" id="CM056744">
    <property type="protein sequence ID" value="KAJ8668015.1"/>
    <property type="molecule type" value="Genomic_DNA"/>
</dbReference>
<proteinExistence type="predicted"/>
<evidence type="ECO:0000313" key="2">
    <source>
        <dbReference type="Proteomes" id="UP001239111"/>
    </source>
</evidence>
<dbReference type="Proteomes" id="UP001239111">
    <property type="component" value="Chromosome 4"/>
</dbReference>
<accession>A0ACC2NA46</accession>
<gene>
    <name evidence="1" type="ORF">QAD02_009678</name>
</gene>